<feature type="domain" description="GST C-terminal" evidence="2">
    <location>
        <begin position="87"/>
        <end position="211"/>
    </location>
</feature>
<gene>
    <name evidence="3" type="ORF">ACFQ14_11740</name>
</gene>
<sequence length="221" mass="24543">MSDLPIFYSFRRCPYAMRARLALLASEISVELREIKLKEKPEAFLAVSKSATVPCLVLPDGSALDESYDIMVWALKQNDPFDWLPMDGAEGDATDALVEQADGPFKTNLDGYKYAQLDADKLPVADGLAHRSYGLEFLVKLDAQLAASAGLVADRLTLADVAIAPFVRQFANVNREWFDTQPLPHLHDWLAAFLSSDLFAATMFKFDVWQPGEAGIVYPPR</sequence>
<dbReference type="PROSITE" id="PS50405">
    <property type="entry name" value="GST_CTER"/>
    <property type="match status" value="1"/>
</dbReference>
<reference evidence="4" key="1">
    <citation type="journal article" date="2019" name="Int. J. Syst. Evol. Microbiol.">
        <title>The Global Catalogue of Microorganisms (GCM) 10K type strain sequencing project: providing services to taxonomists for standard genome sequencing and annotation.</title>
        <authorList>
            <consortium name="The Broad Institute Genomics Platform"/>
            <consortium name="The Broad Institute Genome Sequencing Center for Infectious Disease"/>
            <person name="Wu L."/>
            <person name="Ma J."/>
        </authorList>
    </citation>
    <scope>NUCLEOTIDE SEQUENCE [LARGE SCALE GENOMIC DNA]</scope>
    <source>
        <strain evidence="4">CCUG 60023</strain>
    </source>
</reference>
<dbReference type="Pfam" id="PF13417">
    <property type="entry name" value="GST_N_3"/>
    <property type="match status" value="1"/>
</dbReference>
<evidence type="ECO:0000313" key="4">
    <source>
        <dbReference type="Proteomes" id="UP001597101"/>
    </source>
</evidence>
<dbReference type="SUPFAM" id="SSF47616">
    <property type="entry name" value="GST C-terminal domain-like"/>
    <property type="match status" value="1"/>
</dbReference>
<name>A0ABW3FK10_9HYPH</name>
<feature type="domain" description="GST N-terminal" evidence="1">
    <location>
        <begin position="3"/>
        <end position="82"/>
    </location>
</feature>
<dbReference type="PANTHER" id="PTHR43968">
    <property type="match status" value="1"/>
</dbReference>
<dbReference type="Pfam" id="PF13410">
    <property type="entry name" value="GST_C_2"/>
    <property type="match status" value="1"/>
</dbReference>
<dbReference type="CDD" id="cd03196">
    <property type="entry name" value="GST_C_5"/>
    <property type="match status" value="1"/>
</dbReference>
<dbReference type="Proteomes" id="UP001597101">
    <property type="component" value="Unassembled WGS sequence"/>
</dbReference>
<dbReference type="PROSITE" id="PS50404">
    <property type="entry name" value="GST_NTER"/>
    <property type="match status" value="1"/>
</dbReference>
<dbReference type="SUPFAM" id="SSF52833">
    <property type="entry name" value="Thioredoxin-like"/>
    <property type="match status" value="1"/>
</dbReference>
<protein>
    <submittedName>
        <fullName evidence="3">Glutathione S-transferase</fullName>
    </submittedName>
</protein>
<dbReference type="Gene3D" id="1.20.1050.10">
    <property type="match status" value="1"/>
</dbReference>
<evidence type="ECO:0000259" key="1">
    <source>
        <dbReference type="PROSITE" id="PS50404"/>
    </source>
</evidence>
<dbReference type="RefSeq" id="WP_377212920.1">
    <property type="nucleotide sequence ID" value="NZ_JBHTJV010000009.1"/>
</dbReference>
<dbReference type="PANTHER" id="PTHR43968:SF6">
    <property type="entry name" value="GLUTATHIONE S-TRANSFERASE OMEGA"/>
    <property type="match status" value="1"/>
</dbReference>
<dbReference type="InterPro" id="IPR004045">
    <property type="entry name" value="Glutathione_S-Trfase_N"/>
</dbReference>
<dbReference type="Gene3D" id="3.40.30.10">
    <property type="entry name" value="Glutaredoxin"/>
    <property type="match status" value="1"/>
</dbReference>
<proteinExistence type="predicted"/>
<dbReference type="InterPro" id="IPR040079">
    <property type="entry name" value="Glutathione_S-Trfase"/>
</dbReference>
<evidence type="ECO:0000313" key="3">
    <source>
        <dbReference type="EMBL" id="MFD0917081.1"/>
    </source>
</evidence>
<dbReference type="InterPro" id="IPR050983">
    <property type="entry name" value="GST_Omega/HSP26"/>
</dbReference>
<dbReference type="InterPro" id="IPR010987">
    <property type="entry name" value="Glutathione-S-Trfase_C-like"/>
</dbReference>
<comment type="caution">
    <text evidence="3">The sequence shown here is derived from an EMBL/GenBank/DDBJ whole genome shotgun (WGS) entry which is preliminary data.</text>
</comment>
<dbReference type="InterPro" id="IPR036249">
    <property type="entry name" value="Thioredoxin-like_sf"/>
</dbReference>
<keyword evidence="4" id="KW-1185">Reference proteome</keyword>
<dbReference type="EMBL" id="JBHTJV010000009">
    <property type="protein sequence ID" value="MFD0917081.1"/>
    <property type="molecule type" value="Genomic_DNA"/>
</dbReference>
<dbReference type="SFLD" id="SFLDS00019">
    <property type="entry name" value="Glutathione_Transferase_(cytos"/>
    <property type="match status" value="1"/>
</dbReference>
<accession>A0ABW3FK10</accession>
<organism evidence="3 4">
    <name type="scientific">Pseudahrensia aquimaris</name>
    <dbReference type="NCBI Taxonomy" id="744461"/>
    <lineage>
        <taxon>Bacteria</taxon>
        <taxon>Pseudomonadati</taxon>
        <taxon>Pseudomonadota</taxon>
        <taxon>Alphaproteobacteria</taxon>
        <taxon>Hyphomicrobiales</taxon>
        <taxon>Ahrensiaceae</taxon>
        <taxon>Pseudahrensia</taxon>
    </lineage>
</organism>
<dbReference type="InterPro" id="IPR036282">
    <property type="entry name" value="Glutathione-S-Trfase_C_sf"/>
</dbReference>
<evidence type="ECO:0000259" key="2">
    <source>
        <dbReference type="PROSITE" id="PS50405"/>
    </source>
</evidence>